<dbReference type="PANTHER" id="PTHR30492">
    <property type="entry name" value="METHYLGLYOXAL SYNTHASE"/>
    <property type="match status" value="1"/>
</dbReference>
<dbReference type="GO" id="GO:0008929">
    <property type="term" value="F:methylglyoxal synthase activity"/>
    <property type="evidence" value="ECO:0007669"/>
    <property type="project" value="UniProtKB-UniRule"/>
</dbReference>
<evidence type="ECO:0000313" key="4">
    <source>
        <dbReference type="EMBL" id="SHH52661.1"/>
    </source>
</evidence>
<dbReference type="Pfam" id="PF02142">
    <property type="entry name" value="MGS"/>
    <property type="match status" value="1"/>
</dbReference>
<feature type="domain" description="MGS-like" evidence="3">
    <location>
        <begin position="8"/>
        <end position="158"/>
    </location>
</feature>
<feature type="binding site" evidence="1">
    <location>
        <position position="21"/>
    </location>
    <ligand>
        <name>substrate</name>
    </ligand>
</feature>
<proteinExistence type="inferred from homology"/>
<dbReference type="AlphaFoldDB" id="A0A1M5TPP6"/>
<comment type="similarity">
    <text evidence="1">Belongs to the methylglyoxal synthase family.</text>
</comment>
<feature type="active site" description="Proton donor/acceptor" evidence="1 2">
    <location>
        <position position="73"/>
    </location>
</feature>
<protein>
    <recommendedName>
        <fullName evidence="1">Methylglyoxal synthase</fullName>
        <shortName evidence="1">MGS</shortName>
        <ecNumber evidence="1">4.2.3.3</ecNumber>
    </recommendedName>
</protein>
<evidence type="ECO:0000256" key="1">
    <source>
        <dbReference type="HAMAP-Rule" id="MF_00549"/>
    </source>
</evidence>
<evidence type="ECO:0000259" key="3">
    <source>
        <dbReference type="PROSITE" id="PS51855"/>
    </source>
</evidence>
<dbReference type="Gene3D" id="3.40.50.1380">
    <property type="entry name" value="Methylglyoxal synthase-like domain"/>
    <property type="match status" value="1"/>
</dbReference>
<feature type="binding site" evidence="1">
    <location>
        <begin position="67"/>
        <end position="68"/>
    </location>
    <ligand>
        <name>substrate</name>
    </ligand>
</feature>
<sequence length="158" mass="17759">MYIVKKTVHVNKRKNIALVAHDFKKDELLNWTLKHKDILKNHNLMGTGTTATIISQHTGLEVEKFASGPLGGDQQLGAKISESLIDVLIFFWDPLETQPHDPDVKALLRISTLYNIAIANCETSADYIITSPMFSGEYDIEIIDNLANIENRAEQIKL</sequence>
<comment type="function">
    <text evidence="1">Catalyzes the formation of methylglyoxal from dihydroxyacetone phosphate.</text>
</comment>
<dbReference type="PIRSF" id="PIRSF006614">
    <property type="entry name" value="Methylglyox_syn"/>
    <property type="match status" value="1"/>
</dbReference>
<dbReference type="GO" id="GO:0005829">
    <property type="term" value="C:cytosol"/>
    <property type="evidence" value="ECO:0007669"/>
    <property type="project" value="TreeGrafter"/>
</dbReference>
<dbReference type="InterPro" id="IPR004363">
    <property type="entry name" value="Methylgl_synth"/>
</dbReference>
<feature type="binding site" evidence="1">
    <location>
        <position position="25"/>
    </location>
    <ligand>
        <name>substrate</name>
    </ligand>
</feature>
<dbReference type="InterPro" id="IPR011607">
    <property type="entry name" value="MGS-like_dom"/>
</dbReference>
<dbReference type="GO" id="GO:0019242">
    <property type="term" value="P:methylglyoxal biosynthetic process"/>
    <property type="evidence" value="ECO:0007669"/>
    <property type="project" value="UniProtKB-UniRule"/>
</dbReference>
<accession>A0A1M5TPP6</accession>
<dbReference type="PROSITE" id="PS01335">
    <property type="entry name" value="METHYLGLYOXAL_SYNTH"/>
    <property type="match status" value="1"/>
</dbReference>
<dbReference type="PROSITE" id="PS51855">
    <property type="entry name" value="MGS"/>
    <property type="match status" value="1"/>
</dbReference>
<keyword evidence="1" id="KW-0456">Lyase</keyword>
<name>A0A1M5TPP6_9FIRM</name>
<evidence type="ECO:0000256" key="2">
    <source>
        <dbReference type="PIRSR" id="PIRSR006614-1"/>
    </source>
</evidence>
<dbReference type="SUPFAM" id="SSF52335">
    <property type="entry name" value="Methylglyoxal synthase-like"/>
    <property type="match status" value="1"/>
</dbReference>
<dbReference type="NCBIfam" id="NF003559">
    <property type="entry name" value="PRK05234.1"/>
    <property type="match status" value="1"/>
</dbReference>
<dbReference type="PANTHER" id="PTHR30492:SF0">
    <property type="entry name" value="METHYLGLYOXAL SYNTHASE"/>
    <property type="match status" value="1"/>
</dbReference>
<feature type="binding site" evidence="1">
    <location>
        <position position="100"/>
    </location>
    <ligand>
        <name>substrate</name>
    </ligand>
</feature>
<dbReference type="STRING" id="1120995.SAMN02745245_01519"/>
<dbReference type="EMBL" id="FQXI01000012">
    <property type="protein sequence ID" value="SHH52661.1"/>
    <property type="molecule type" value="Genomic_DNA"/>
</dbReference>
<organism evidence="4 5">
    <name type="scientific">Anaerosphaera aminiphila DSM 21120</name>
    <dbReference type="NCBI Taxonomy" id="1120995"/>
    <lineage>
        <taxon>Bacteria</taxon>
        <taxon>Bacillati</taxon>
        <taxon>Bacillota</taxon>
        <taxon>Tissierellia</taxon>
        <taxon>Tissierellales</taxon>
        <taxon>Peptoniphilaceae</taxon>
        <taxon>Anaerosphaera</taxon>
    </lineage>
</organism>
<evidence type="ECO:0000313" key="5">
    <source>
        <dbReference type="Proteomes" id="UP000184032"/>
    </source>
</evidence>
<dbReference type="CDD" id="cd01422">
    <property type="entry name" value="MGS"/>
    <property type="match status" value="1"/>
</dbReference>
<feature type="binding site" evidence="1">
    <location>
        <begin position="47"/>
        <end position="50"/>
    </location>
    <ligand>
        <name>substrate</name>
    </ligand>
</feature>
<dbReference type="InterPro" id="IPR036914">
    <property type="entry name" value="MGS-like_dom_sf"/>
</dbReference>
<gene>
    <name evidence="1" type="primary">mgsA</name>
    <name evidence="4" type="ORF">SAMN02745245_01519</name>
</gene>
<dbReference type="EC" id="4.2.3.3" evidence="1"/>
<dbReference type="NCBIfam" id="TIGR00160">
    <property type="entry name" value="MGSA"/>
    <property type="match status" value="1"/>
</dbReference>
<comment type="catalytic activity">
    <reaction evidence="1">
        <text>dihydroxyacetone phosphate = methylglyoxal + phosphate</text>
        <dbReference type="Rhea" id="RHEA:17937"/>
        <dbReference type="ChEBI" id="CHEBI:17158"/>
        <dbReference type="ChEBI" id="CHEBI:43474"/>
        <dbReference type="ChEBI" id="CHEBI:57642"/>
        <dbReference type="EC" id="4.2.3.3"/>
    </reaction>
</comment>
<dbReference type="HAMAP" id="MF_00549">
    <property type="entry name" value="Methylglyoxal_synth"/>
    <property type="match status" value="1"/>
</dbReference>
<dbReference type="InterPro" id="IPR018148">
    <property type="entry name" value="Methylglyoxal_synth_AS"/>
</dbReference>
<reference evidence="4 5" key="1">
    <citation type="submission" date="2016-11" db="EMBL/GenBank/DDBJ databases">
        <authorList>
            <person name="Jaros S."/>
            <person name="Januszkiewicz K."/>
            <person name="Wedrychowicz H."/>
        </authorList>
    </citation>
    <scope>NUCLEOTIDE SEQUENCE [LARGE SCALE GENOMIC DNA]</scope>
    <source>
        <strain evidence="4 5">DSM 21120</strain>
    </source>
</reference>
<dbReference type="Proteomes" id="UP000184032">
    <property type="component" value="Unassembled WGS sequence"/>
</dbReference>
<keyword evidence="5" id="KW-1185">Reference proteome</keyword>
<dbReference type="SMART" id="SM00851">
    <property type="entry name" value="MGS"/>
    <property type="match status" value="1"/>
</dbReference>
<dbReference type="RefSeq" id="WP_083529146.1">
    <property type="nucleotide sequence ID" value="NZ_FQXI01000012.1"/>
</dbReference>